<keyword evidence="2" id="KW-1133">Transmembrane helix</keyword>
<dbReference type="PANTHER" id="PTHR30576:SF0">
    <property type="entry name" value="UNDECAPRENYL-PHOSPHATE N-ACETYLGALACTOSAMINYL 1-PHOSPHATE TRANSFERASE-RELATED"/>
    <property type="match status" value="1"/>
</dbReference>
<evidence type="ECO:0000313" key="4">
    <source>
        <dbReference type="EMBL" id="HFC92253.1"/>
    </source>
</evidence>
<protein>
    <submittedName>
        <fullName evidence="4">Sugar transferase</fullName>
    </submittedName>
</protein>
<organism evidence="4">
    <name type="scientific">Leucothrix mucor</name>
    <dbReference type="NCBI Taxonomy" id="45248"/>
    <lineage>
        <taxon>Bacteria</taxon>
        <taxon>Pseudomonadati</taxon>
        <taxon>Pseudomonadota</taxon>
        <taxon>Gammaproteobacteria</taxon>
        <taxon>Thiotrichales</taxon>
        <taxon>Thiotrichaceae</taxon>
        <taxon>Leucothrix</taxon>
    </lineage>
</organism>
<sequence>MSVPTTINNHALDLTNGLTAPESSYLISKRVFDIALILFFAPIIIPLMLMTALFIKLEEPSASIFFWQKRVGAQGKPFNMIKFRSMTTDSEKHGSQFAQASDKRITRLGRFTRKMRIDELPQLLNIIRGEMSLIGPRPEQVLFVEEFAKTIPNYADRHHVLPGITGLAQVKQGYVDDASGTRTKLAYDLYYIENISFLMDIRIALQTLHTMATGFGAR</sequence>
<keyword evidence="4" id="KW-0808">Transferase</keyword>
<name>A0A7V2T292_LEUMU</name>
<evidence type="ECO:0000256" key="1">
    <source>
        <dbReference type="ARBA" id="ARBA00006464"/>
    </source>
</evidence>
<gene>
    <name evidence="4" type="ORF">ENJ51_05505</name>
</gene>
<evidence type="ECO:0000259" key="3">
    <source>
        <dbReference type="Pfam" id="PF02397"/>
    </source>
</evidence>
<feature type="transmembrane region" description="Helical" evidence="2">
    <location>
        <begin position="34"/>
        <end position="55"/>
    </location>
</feature>
<dbReference type="EMBL" id="DRMS01000209">
    <property type="protein sequence ID" value="HFC92253.1"/>
    <property type="molecule type" value="Genomic_DNA"/>
</dbReference>
<dbReference type="GO" id="GO:0016780">
    <property type="term" value="F:phosphotransferase activity, for other substituted phosphate groups"/>
    <property type="evidence" value="ECO:0007669"/>
    <property type="project" value="TreeGrafter"/>
</dbReference>
<evidence type="ECO:0000256" key="2">
    <source>
        <dbReference type="SAM" id="Phobius"/>
    </source>
</evidence>
<dbReference type="AlphaFoldDB" id="A0A7V2T292"/>
<dbReference type="Pfam" id="PF02397">
    <property type="entry name" value="Bac_transf"/>
    <property type="match status" value="1"/>
</dbReference>
<reference evidence="4" key="1">
    <citation type="journal article" date="2020" name="mSystems">
        <title>Genome- and Community-Level Interaction Insights into Carbon Utilization and Element Cycling Functions of Hydrothermarchaeota in Hydrothermal Sediment.</title>
        <authorList>
            <person name="Zhou Z."/>
            <person name="Liu Y."/>
            <person name="Xu W."/>
            <person name="Pan J."/>
            <person name="Luo Z.H."/>
            <person name="Li M."/>
        </authorList>
    </citation>
    <scope>NUCLEOTIDE SEQUENCE [LARGE SCALE GENOMIC DNA]</scope>
    <source>
        <strain evidence="4">HyVt-493</strain>
    </source>
</reference>
<feature type="domain" description="Bacterial sugar transferase" evidence="3">
    <location>
        <begin position="29"/>
        <end position="211"/>
    </location>
</feature>
<dbReference type="PANTHER" id="PTHR30576">
    <property type="entry name" value="COLANIC BIOSYNTHESIS UDP-GLUCOSE LIPID CARRIER TRANSFERASE"/>
    <property type="match status" value="1"/>
</dbReference>
<dbReference type="Proteomes" id="UP000885750">
    <property type="component" value="Unassembled WGS sequence"/>
</dbReference>
<dbReference type="InterPro" id="IPR003362">
    <property type="entry name" value="Bact_transf"/>
</dbReference>
<accession>A0A7V2T292</accession>
<keyword evidence="2" id="KW-0472">Membrane</keyword>
<comment type="similarity">
    <text evidence="1">Belongs to the bacterial sugar transferase family.</text>
</comment>
<proteinExistence type="inferred from homology"/>
<comment type="caution">
    <text evidence="4">The sequence shown here is derived from an EMBL/GenBank/DDBJ whole genome shotgun (WGS) entry which is preliminary data.</text>
</comment>
<keyword evidence="2" id="KW-0812">Transmembrane</keyword>